<accession>A0A085MML6</accession>
<protein>
    <submittedName>
        <fullName evidence="1">Uncharacterized protein</fullName>
    </submittedName>
</protein>
<reference evidence="1 2" key="1">
    <citation type="journal article" date="2014" name="Nat. Genet.">
        <title>Genome and transcriptome of the porcine whipworm Trichuris suis.</title>
        <authorList>
            <person name="Jex A.R."/>
            <person name="Nejsum P."/>
            <person name="Schwarz E.M."/>
            <person name="Hu L."/>
            <person name="Young N.D."/>
            <person name="Hall R.S."/>
            <person name="Korhonen P.K."/>
            <person name="Liao S."/>
            <person name="Thamsborg S."/>
            <person name="Xia J."/>
            <person name="Xu P."/>
            <person name="Wang S."/>
            <person name="Scheerlinck J.P."/>
            <person name="Hofmann A."/>
            <person name="Sternberg P.W."/>
            <person name="Wang J."/>
            <person name="Gasser R.B."/>
        </authorList>
    </citation>
    <scope>NUCLEOTIDE SEQUENCE [LARGE SCALE GENOMIC DNA]</scope>
    <source>
        <strain evidence="1">DCEP-RM93M</strain>
    </source>
</reference>
<evidence type="ECO:0000313" key="2">
    <source>
        <dbReference type="Proteomes" id="UP000030764"/>
    </source>
</evidence>
<sequence length="195" mass="21755">MLRYRFTTVQALTFHENPAANGIFGGSERCVQEEQHSHRNESAMEETFVGKLSLLELLKYSQESDNAKSPAVLKRIADERAQMSKTLLLLSALKPGIAECWPTALQGASTSLYALMLDAIKLTEHNQKLYAPQGKKNMLNIELLLSVKDGLELLQKPLEMLPSQDELDLAVAKLRHVIALVQMTQVHFSTDTNGH</sequence>
<dbReference type="Proteomes" id="UP000030764">
    <property type="component" value="Unassembled WGS sequence"/>
</dbReference>
<keyword evidence="2" id="KW-1185">Reference proteome</keyword>
<name>A0A085MML6_9BILA</name>
<organism evidence="1 2">
    <name type="scientific">Trichuris suis</name>
    <name type="common">pig whipworm</name>
    <dbReference type="NCBI Taxonomy" id="68888"/>
    <lineage>
        <taxon>Eukaryota</taxon>
        <taxon>Metazoa</taxon>
        <taxon>Ecdysozoa</taxon>
        <taxon>Nematoda</taxon>
        <taxon>Enoplea</taxon>
        <taxon>Dorylaimia</taxon>
        <taxon>Trichinellida</taxon>
        <taxon>Trichuridae</taxon>
        <taxon>Trichuris</taxon>
    </lineage>
</organism>
<evidence type="ECO:0000313" key="1">
    <source>
        <dbReference type="EMBL" id="KFD58462.1"/>
    </source>
</evidence>
<dbReference type="AlphaFoldDB" id="A0A085MML6"/>
<proteinExistence type="predicted"/>
<gene>
    <name evidence="1" type="ORF">M513_00688</name>
</gene>
<dbReference type="EMBL" id="KL363184">
    <property type="protein sequence ID" value="KFD58462.1"/>
    <property type="molecule type" value="Genomic_DNA"/>
</dbReference>